<proteinExistence type="predicted"/>
<dbReference type="AlphaFoldDB" id="G7H2S7"/>
<evidence type="ECO:0000313" key="2">
    <source>
        <dbReference type="EMBL" id="GAB10152.1"/>
    </source>
</evidence>
<reference evidence="2 3" key="1">
    <citation type="submission" date="2011-11" db="EMBL/GenBank/DDBJ databases">
        <title>Whole genome shotgun sequence of Gordonia araii NBRC 100433.</title>
        <authorList>
            <person name="Yoshida Y."/>
            <person name="Hosoyama A."/>
            <person name="Tsuchikane K."/>
            <person name="Katsumata H."/>
            <person name="Yamazaki S."/>
            <person name="Fujita N."/>
        </authorList>
    </citation>
    <scope>NUCLEOTIDE SEQUENCE [LARGE SCALE GENOMIC DNA]</scope>
    <source>
        <strain evidence="2 3">NBRC 100433</strain>
    </source>
</reference>
<dbReference type="EMBL" id="BAEE01000052">
    <property type="protein sequence ID" value="GAB10152.1"/>
    <property type="molecule type" value="Genomic_DNA"/>
</dbReference>
<feature type="chain" id="PRO_5039043205" description="Lipoprotein" evidence="1">
    <location>
        <begin position="30"/>
        <end position="325"/>
    </location>
</feature>
<keyword evidence="1" id="KW-0732">Signal</keyword>
<protein>
    <recommendedName>
        <fullName evidence="4">Lipoprotein</fullName>
    </recommendedName>
</protein>
<evidence type="ECO:0000256" key="1">
    <source>
        <dbReference type="SAM" id="SignalP"/>
    </source>
</evidence>
<sequence>MLTRFATTSTLRRAAAIPLAGVLAALLVACGGGDDAVDDGPCATGATTADPAVRPIPLAAPTVELISAGAAPHRVLRAAPDRASAQQVRATSTTTVLSRLADDGAGAPAEGDAASREDQTVTVGLTVRHHCSDDQDVALRFDTLTATDPVLSADLGKDAGSRGGLTLGAGGVPVSLRLWPNPGAPTTARAVIENTLATALQNLVAVPSEPVGVGASWRAVRTVLGATPVRQTVTATLRARTGDTVDLDISVDETPTGSDYTVPGTGKTLRIARYTALGKGTARLDLRRALPVGGSLDVRGARELVGADAGRPLVQQTRYQLQWSR</sequence>
<gene>
    <name evidence="2" type="ORF">GOARA_052_00510</name>
</gene>
<evidence type="ECO:0000313" key="3">
    <source>
        <dbReference type="Proteomes" id="UP000035088"/>
    </source>
</evidence>
<keyword evidence="3" id="KW-1185">Reference proteome</keyword>
<accession>G7H2S7</accession>
<dbReference type="Proteomes" id="UP000035088">
    <property type="component" value="Unassembled WGS sequence"/>
</dbReference>
<evidence type="ECO:0008006" key="4">
    <source>
        <dbReference type="Google" id="ProtNLM"/>
    </source>
</evidence>
<comment type="caution">
    <text evidence="2">The sequence shown here is derived from an EMBL/GenBank/DDBJ whole genome shotgun (WGS) entry which is preliminary data.</text>
</comment>
<dbReference type="PROSITE" id="PS51257">
    <property type="entry name" value="PROKAR_LIPOPROTEIN"/>
    <property type="match status" value="1"/>
</dbReference>
<dbReference type="RefSeq" id="WP_007322227.1">
    <property type="nucleotide sequence ID" value="NZ_BAEE01000052.1"/>
</dbReference>
<organism evidence="2 3">
    <name type="scientific">Gordonia araii NBRC 100433</name>
    <dbReference type="NCBI Taxonomy" id="1073574"/>
    <lineage>
        <taxon>Bacteria</taxon>
        <taxon>Bacillati</taxon>
        <taxon>Actinomycetota</taxon>
        <taxon>Actinomycetes</taxon>
        <taxon>Mycobacteriales</taxon>
        <taxon>Gordoniaceae</taxon>
        <taxon>Gordonia</taxon>
    </lineage>
</organism>
<name>G7H2S7_9ACTN</name>
<feature type="signal peptide" evidence="1">
    <location>
        <begin position="1"/>
        <end position="29"/>
    </location>
</feature>
<dbReference type="STRING" id="1073574.GOARA_052_00510"/>